<evidence type="ECO:0000313" key="12">
    <source>
        <dbReference type="EMBL" id="CAK7219834.1"/>
    </source>
</evidence>
<protein>
    <submittedName>
        <fullName evidence="12">18S rRNA (Guanine1575-N7)-methyltransferase</fullName>
        <ecNumber evidence="12">2.1.1.309</ecNumber>
    </submittedName>
</protein>
<evidence type="ECO:0000259" key="10">
    <source>
        <dbReference type="Pfam" id="PF08241"/>
    </source>
</evidence>
<dbReference type="InterPro" id="IPR039769">
    <property type="entry name" value="Bud23-like"/>
</dbReference>
<feature type="region of interest" description="Disordered" evidence="9">
    <location>
        <begin position="76"/>
        <end position="125"/>
    </location>
</feature>
<dbReference type="Proteomes" id="UP001642405">
    <property type="component" value="Unassembled WGS sequence"/>
</dbReference>
<dbReference type="GO" id="GO:0032259">
    <property type="term" value="P:methylation"/>
    <property type="evidence" value="ECO:0007669"/>
    <property type="project" value="UniProtKB-KW"/>
</dbReference>
<evidence type="ECO:0000256" key="9">
    <source>
        <dbReference type="SAM" id="MobiDB-lite"/>
    </source>
</evidence>
<dbReference type="InterPro" id="IPR029063">
    <property type="entry name" value="SAM-dependent_MTases_sf"/>
</dbReference>
<dbReference type="GO" id="GO:0008168">
    <property type="term" value="F:methyltransferase activity"/>
    <property type="evidence" value="ECO:0007669"/>
    <property type="project" value="UniProtKB-KW"/>
</dbReference>
<dbReference type="InterPro" id="IPR022238">
    <property type="entry name" value="Bud23_C"/>
</dbReference>
<keyword evidence="13" id="KW-1185">Reference proteome</keyword>
<reference evidence="12 13" key="1">
    <citation type="submission" date="2024-01" db="EMBL/GenBank/DDBJ databases">
        <authorList>
            <person name="Allen C."/>
            <person name="Tagirdzhanova G."/>
        </authorList>
    </citation>
    <scope>NUCLEOTIDE SEQUENCE [LARGE SCALE GENOMIC DNA]</scope>
</reference>
<keyword evidence="5 12" id="KW-0489">Methyltransferase</keyword>
<feature type="domain" description="Methyltransferase type 11" evidence="10">
    <location>
        <begin position="126"/>
        <end position="209"/>
    </location>
</feature>
<evidence type="ECO:0000313" key="13">
    <source>
        <dbReference type="Proteomes" id="UP001642405"/>
    </source>
</evidence>
<gene>
    <name evidence="12" type="primary">BUD23</name>
    <name evidence="12" type="ORF">SCUCBS95973_003955</name>
</gene>
<dbReference type="SUPFAM" id="SSF53335">
    <property type="entry name" value="S-adenosyl-L-methionine-dependent methyltransferases"/>
    <property type="match status" value="1"/>
</dbReference>
<sequence length="329" mass="35708">MSRPEDTLAADIHYNDTEARKYTTSSRIQNVQAAMTRRALELLDLPGPSFILDVGCGSGLSGEILTRSGTVVRRRRRQNGLDAAAGGDHNDEDGDDDEEDDEEGEEYDDDSDSDSTASEIGNGPHVWVGMDISPSMLDVALQRDVEGDLLLADMGQGVPFRAGSFDAAISISAVQWLCNAESSDTSPQGRLTRFFNGLYASLRRGGRAVCQFYPKNDTQRAMITQAAVRAGFGAGILEDDPGTKNMKVYLVLTVGGTATGAANDITGVVSNMDDVDILDDRARGQNTRKKAIKKGSKAWITKKKEQMERKGKIVKASSKYTGRKRRIAF</sequence>
<dbReference type="EC" id="2.1.1.309" evidence="12"/>
<evidence type="ECO:0000256" key="1">
    <source>
        <dbReference type="ARBA" id="ARBA00004123"/>
    </source>
</evidence>
<name>A0ABP0BJM8_9PEZI</name>
<accession>A0ABP0BJM8</accession>
<keyword evidence="8" id="KW-0539">Nucleus</keyword>
<dbReference type="InterPro" id="IPR013216">
    <property type="entry name" value="Methyltransf_11"/>
</dbReference>
<keyword evidence="6 12" id="KW-0808">Transferase</keyword>
<feature type="domain" description="18S rRNA (guanine(1575)-N(7))-methyltransferase Bud23 C-terminal" evidence="11">
    <location>
        <begin position="269"/>
        <end position="326"/>
    </location>
</feature>
<evidence type="ECO:0000256" key="5">
    <source>
        <dbReference type="ARBA" id="ARBA00022603"/>
    </source>
</evidence>
<evidence type="ECO:0000256" key="6">
    <source>
        <dbReference type="ARBA" id="ARBA00022679"/>
    </source>
</evidence>
<dbReference type="PANTHER" id="PTHR12734:SF0">
    <property type="entry name" value="18S RRNA (GUANINE-N(7))-METHYLTRANSFERASE-RELATED"/>
    <property type="match status" value="1"/>
</dbReference>
<keyword evidence="7" id="KW-0949">S-adenosyl-L-methionine</keyword>
<evidence type="ECO:0000256" key="3">
    <source>
        <dbReference type="ARBA" id="ARBA00005547"/>
    </source>
</evidence>
<organism evidence="12 13">
    <name type="scientific">Sporothrix curviconia</name>
    <dbReference type="NCBI Taxonomy" id="1260050"/>
    <lineage>
        <taxon>Eukaryota</taxon>
        <taxon>Fungi</taxon>
        <taxon>Dikarya</taxon>
        <taxon>Ascomycota</taxon>
        <taxon>Pezizomycotina</taxon>
        <taxon>Sordariomycetes</taxon>
        <taxon>Sordariomycetidae</taxon>
        <taxon>Ophiostomatales</taxon>
        <taxon>Ophiostomataceae</taxon>
        <taxon>Sporothrix</taxon>
    </lineage>
</organism>
<comment type="subcellular location">
    <subcellularLocation>
        <location evidence="2">Cytoplasm</location>
    </subcellularLocation>
    <subcellularLocation>
        <location evidence="1">Nucleus</location>
    </subcellularLocation>
</comment>
<feature type="compositionally biased region" description="Acidic residues" evidence="9">
    <location>
        <begin position="90"/>
        <end position="113"/>
    </location>
</feature>
<dbReference type="CDD" id="cd02440">
    <property type="entry name" value="AdoMet_MTases"/>
    <property type="match status" value="1"/>
</dbReference>
<evidence type="ECO:0000259" key="11">
    <source>
        <dbReference type="Pfam" id="PF12589"/>
    </source>
</evidence>
<evidence type="ECO:0000256" key="7">
    <source>
        <dbReference type="ARBA" id="ARBA00022691"/>
    </source>
</evidence>
<comment type="caution">
    <text evidence="12">The sequence shown here is derived from an EMBL/GenBank/DDBJ whole genome shotgun (WGS) entry which is preliminary data.</text>
</comment>
<comment type="similarity">
    <text evidence="3">Belongs to the class I-like SAM-binding methyltransferase superfamily. BUD23/WBSCR22 family.</text>
</comment>
<proteinExistence type="inferred from homology"/>
<keyword evidence="4" id="KW-0963">Cytoplasm</keyword>
<dbReference type="Pfam" id="PF08241">
    <property type="entry name" value="Methyltransf_11"/>
    <property type="match status" value="1"/>
</dbReference>
<dbReference type="PANTHER" id="PTHR12734">
    <property type="entry name" value="METHYLTRANSFERASE-RELATED"/>
    <property type="match status" value="1"/>
</dbReference>
<evidence type="ECO:0000256" key="2">
    <source>
        <dbReference type="ARBA" id="ARBA00004496"/>
    </source>
</evidence>
<dbReference type="Pfam" id="PF12589">
    <property type="entry name" value="WBS_methylT"/>
    <property type="match status" value="1"/>
</dbReference>
<dbReference type="EMBL" id="CAWUHB010000018">
    <property type="protein sequence ID" value="CAK7219834.1"/>
    <property type="molecule type" value="Genomic_DNA"/>
</dbReference>
<evidence type="ECO:0000256" key="8">
    <source>
        <dbReference type="ARBA" id="ARBA00023242"/>
    </source>
</evidence>
<evidence type="ECO:0000256" key="4">
    <source>
        <dbReference type="ARBA" id="ARBA00022490"/>
    </source>
</evidence>
<dbReference type="Gene3D" id="3.40.50.150">
    <property type="entry name" value="Vaccinia Virus protein VP39"/>
    <property type="match status" value="1"/>
</dbReference>